<evidence type="ECO:0000313" key="2">
    <source>
        <dbReference type="Proteomes" id="UP000178797"/>
    </source>
</evidence>
<gene>
    <name evidence="1" type="ORF">A2W05_04310</name>
</gene>
<accession>A0A1F7RQL7</accession>
<evidence type="ECO:0000313" key="1">
    <source>
        <dbReference type="EMBL" id="OGL43865.1"/>
    </source>
</evidence>
<dbReference type="AlphaFoldDB" id="A0A1F7RQL7"/>
<sequence>MYNEFMTDTTKQQLTDEQKGILKQCLWDMNLSPEEFLDIIEGRSKRKWPDRAFCVARLLESVNWFKIVKVVEPRVLCKLWQDAKKHVRFKEIKEGMDFACRVLQ</sequence>
<dbReference type="EMBL" id="MGDE01000206">
    <property type="protein sequence ID" value="OGL43865.1"/>
    <property type="molecule type" value="Genomic_DNA"/>
</dbReference>
<proteinExistence type="predicted"/>
<organism evidence="1 2">
    <name type="scientific">Candidatus Schekmanbacteria bacterium RBG_16_38_10</name>
    <dbReference type="NCBI Taxonomy" id="1817879"/>
    <lineage>
        <taxon>Bacteria</taxon>
        <taxon>Candidatus Schekmaniibacteriota</taxon>
    </lineage>
</organism>
<reference evidence="1 2" key="1">
    <citation type="journal article" date="2016" name="Nat. Commun.">
        <title>Thousands of microbial genomes shed light on interconnected biogeochemical processes in an aquifer system.</title>
        <authorList>
            <person name="Anantharaman K."/>
            <person name="Brown C.T."/>
            <person name="Hug L.A."/>
            <person name="Sharon I."/>
            <person name="Castelle C.J."/>
            <person name="Probst A.J."/>
            <person name="Thomas B.C."/>
            <person name="Singh A."/>
            <person name="Wilkins M.J."/>
            <person name="Karaoz U."/>
            <person name="Brodie E.L."/>
            <person name="Williams K.H."/>
            <person name="Hubbard S.S."/>
            <person name="Banfield J.F."/>
        </authorList>
    </citation>
    <scope>NUCLEOTIDE SEQUENCE [LARGE SCALE GENOMIC DNA]</scope>
</reference>
<name>A0A1F7RQL7_9BACT</name>
<comment type="caution">
    <text evidence="1">The sequence shown here is derived from an EMBL/GenBank/DDBJ whole genome shotgun (WGS) entry which is preliminary data.</text>
</comment>
<dbReference type="Proteomes" id="UP000178797">
    <property type="component" value="Unassembled WGS sequence"/>
</dbReference>
<protein>
    <submittedName>
        <fullName evidence="1">Uncharacterized protein</fullName>
    </submittedName>
</protein>